<evidence type="ECO:0008006" key="3">
    <source>
        <dbReference type="Google" id="ProtNLM"/>
    </source>
</evidence>
<comment type="caution">
    <text evidence="1">The sequence shown here is derived from an EMBL/GenBank/DDBJ whole genome shotgun (WGS) entry which is preliminary data.</text>
</comment>
<sequence length="204" mass="22672">MKKSAFDQAQLHELVYQALETELGGAKVYEAALRCAVNEDLQKEWTEYLEQTRTHVDVVTRLCETLGLDPATMTPGREVVGHLGKSLVKAMEMALAAGDPAAAELVACECVVLAETKDHSNWELMGHVAKHGKGEETKALKAAYDAVEQDEDHHLFHTKGWCRELWIQSLGLDAVLPPPEEEKQVETAIDAARAKQSREQMMKH</sequence>
<protein>
    <recommendedName>
        <fullName evidence="3">DUF892 family protein</fullName>
    </recommendedName>
</protein>
<evidence type="ECO:0000313" key="2">
    <source>
        <dbReference type="Proteomes" id="UP001355056"/>
    </source>
</evidence>
<evidence type="ECO:0000313" key="1">
    <source>
        <dbReference type="EMBL" id="MEG3183822.1"/>
    </source>
</evidence>
<dbReference type="InterPro" id="IPR009078">
    <property type="entry name" value="Ferritin-like_SF"/>
</dbReference>
<dbReference type="SUPFAM" id="SSF47240">
    <property type="entry name" value="Ferritin-like"/>
    <property type="match status" value="1"/>
</dbReference>
<organism evidence="1 2">
    <name type="scientific">Novilysobacter erysipheiresistens</name>
    <dbReference type="NCBI Taxonomy" id="1749332"/>
    <lineage>
        <taxon>Bacteria</taxon>
        <taxon>Pseudomonadati</taxon>
        <taxon>Pseudomonadota</taxon>
        <taxon>Gammaproteobacteria</taxon>
        <taxon>Lysobacterales</taxon>
        <taxon>Lysobacteraceae</taxon>
        <taxon>Novilysobacter</taxon>
    </lineage>
</organism>
<proteinExistence type="predicted"/>
<gene>
    <name evidence="1" type="ORF">SNE34_07350</name>
</gene>
<name>A0ABU7YY10_9GAMM</name>
<dbReference type="RefSeq" id="WP_332616158.1">
    <property type="nucleotide sequence ID" value="NZ_JAXGFP010000003.1"/>
</dbReference>
<keyword evidence="2" id="KW-1185">Reference proteome</keyword>
<accession>A0ABU7YY10</accession>
<reference evidence="1 2" key="1">
    <citation type="journal article" date="2016" name="Int. J. Syst. Evol. Microbiol.">
        <title>Lysobacter erysipheiresistens sp. nov., an antagonist of powdery mildew, isolated from tobacco-cultivated soil.</title>
        <authorList>
            <person name="Xie B."/>
            <person name="Li T."/>
            <person name="Lin X."/>
            <person name="Wang C.J."/>
            <person name="Chen Y.J."/>
            <person name="Liu W.J."/>
            <person name="Zhao Z.W."/>
        </authorList>
    </citation>
    <scope>NUCLEOTIDE SEQUENCE [LARGE SCALE GENOMIC DNA]</scope>
    <source>
        <strain evidence="1 2">RS-LYSO-3</strain>
    </source>
</reference>
<dbReference type="Proteomes" id="UP001355056">
    <property type="component" value="Unassembled WGS sequence"/>
</dbReference>
<dbReference type="EMBL" id="JAXGFP010000003">
    <property type="protein sequence ID" value="MEG3183822.1"/>
    <property type="molecule type" value="Genomic_DNA"/>
</dbReference>